<feature type="coiled-coil region" evidence="10">
    <location>
        <begin position="69"/>
        <end position="117"/>
    </location>
</feature>
<dbReference type="OrthoDB" id="1853081at2"/>
<evidence type="ECO:0000313" key="11">
    <source>
        <dbReference type="EMBL" id="MBC8610916.1"/>
    </source>
</evidence>
<dbReference type="PANTHER" id="PTHR34981">
    <property type="entry name" value="CELL DIVISION PROTEIN ZAPA"/>
    <property type="match status" value="1"/>
</dbReference>
<comment type="subunit">
    <text evidence="8">Homodimer. Interacts with FtsZ.</text>
</comment>
<proteinExistence type="predicted"/>
<dbReference type="GO" id="GO:0030428">
    <property type="term" value="C:cell septum"/>
    <property type="evidence" value="ECO:0007669"/>
    <property type="project" value="TreeGrafter"/>
</dbReference>
<dbReference type="InterPro" id="IPR053712">
    <property type="entry name" value="Bac_CellDiv_Activator"/>
</dbReference>
<dbReference type="SUPFAM" id="SSF102829">
    <property type="entry name" value="Cell division protein ZapA-like"/>
    <property type="match status" value="1"/>
</dbReference>
<comment type="function">
    <text evidence="7">Activator of cell division through the inhibition of FtsZ GTPase activity, therefore promoting FtsZ assembly into bundles of protofilaments necessary for the formation of the division Z ring. It is recruited early at mid-cell but it is not essential for cell division.</text>
</comment>
<keyword evidence="12" id="KW-1185">Reference proteome</keyword>
<dbReference type="Gene3D" id="6.10.250.790">
    <property type="match status" value="1"/>
</dbReference>
<gene>
    <name evidence="11" type="primary">zapA</name>
    <name evidence="11" type="ORF">H8702_07240</name>
</gene>
<keyword evidence="3" id="KW-0963">Cytoplasm</keyword>
<keyword evidence="10" id="KW-0175">Coiled coil</keyword>
<evidence type="ECO:0000256" key="10">
    <source>
        <dbReference type="SAM" id="Coils"/>
    </source>
</evidence>
<protein>
    <recommendedName>
        <fullName evidence="2">Cell division protein ZapA</fullName>
    </recommendedName>
    <alternativeName>
        <fullName evidence="9">Z ring-associated protein ZapA</fullName>
    </alternativeName>
</protein>
<dbReference type="RefSeq" id="WP_154825406.1">
    <property type="nucleotide sequence ID" value="NZ_FYDD01000004.1"/>
</dbReference>
<evidence type="ECO:0000256" key="8">
    <source>
        <dbReference type="ARBA" id="ARBA00026068"/>
    </source>
</evidence>
<dbReference type="GO" id="GO:0043093">
    <property type="term" value="P:FtsZ-dependent cytokinesis"/>
    <property type="evidence" value="ECO:0007669"/>
    <property type="project" value="TreeGrafter"/>
</dbReference>
<dbReference type="Pfam" id="PF05164">
    <property type="entry name" value="ZapA"/>
    <property type="match status" value="1"/>
</dbReference>
<evidence type="ECO:0000256" key="4">
    <source>
        <dbReference type="ARBA" id="ARBA00022618"/>
    </source>
</evidence>
<evidence type="ECO:0000256" key="9">
    <source>
        <dbReference type="ARBA" id="ARBA00033158"/>
    </source>
</evidence>
<dbReference type="InterPro" id="IPR007838">
    <property type="entry name" value="Cell_div_ZapA-like"/>
</dbReference>
<evidence type="ECO:0000313" key="12">
    <source>
        <dbReference type="Proteomes" id="UP000632659"/>
    </source>
</evidence>
<keyword evidence="6" id="KW-0131">Cell cycle</keyword>
<evidence type="ECO:0000256" key="7">
    <source>
        <dbReference type="ARBA" id="ARBA00024910"/>
    </source>
</evidence>
<dbReference type="PANTHER" id="PTHR34981:SF1">
    <property type="entry name" value="CELL DIVISION PROTEIN ZAPA"/>
    <property type="match status" value="1"/>
</dbReference>
<reference evidence="11" key="1">
    <citation type="submission" date="2020-08" db="EMBL/GenBank/DDBJ databases">
        <title>Genome public.</title>
        <authorList>
            <person name="Liu C."/>
            <person name="Sun Q."/>
        </authorList>
    </citation>
    <scope>NUCLEOTIDE SEQUENCE</scope>
    <source>
        <strain evidence="11">NSJ-15</strain>
    </source>
</reference>
<name>A0A8J6TRJ9_9FIRM</name>
<comment type="caution">
    <text evidence="11">The sequence shown here is derived from an EMBL/GenBank/DDBJ whole genome shotgun (WGS) entry which is preliminary data.</text>
</comment>
<dbReference type="Proteomes" id="UP000632659">
    <property type="component" value="Unassembled WGS sequence"/>
</dbReference>
<evidence type="ECO:0000256" key="3">
    <source>
        <dbReference type="ARBA" id="ARBA00022490"/>
    </source>
</evidence>
<organism evidence="11 12">
    <name type="scientific">Massiliimalia timonensis</name>
    <dbReference type="NCBI Taxonomy" id="1987501"/>
    <lineage>
        <taxon>Bacteria</taxon>
        <taxon>Bacillati</taxon>
        <taxon>Bacillota</taxon>
        <taxon>Clostridia</taxon>
        <taxon>Eubacteriales</taxon>
        <taxon>Oscillospiraceae</taxon>
        <taxon>Massiliimalia</taxon>
    </lineage>
</organism>
<dbReference type="GO" id="GO:0032153">
    <property type="term" value="C:cell division site"/>
    <property type="evidence" value="ECO:0007669"/>
    <property type="project" value="TreeGrafter"/>
</dbReference>
<evidence type="ECO:0000256" key="5">
    <source>
        <dbReference type="ARBA" id="ARBA00023210"/>
    </source>
</evidence>
<dbReference type="InterPro" id="IPR036192">
    <property type="entry name" value="Cell_div_ZapA-like_sf"/>
</dbReference>
<evidence type="ECO:0000256" key="6">
    <source>
        <dbReference type="ARBA" id="ARBA00023306"/>
    </source>
</evidence>
<evidence type="ECO:0000256" key="2">
    <source>
        <dbReference type="ARBA" id="ARBA00015195"/>
    </source>
</evidence>
<accession>A0A8J6TRJ9</accession>
<evidence type="ECO:0000256" key="1">
    <source>
        <dbReference type="ARBA" id="ARBA00004496"/>
    </source>
</evidence>
<dbReference type="GO" id="GO:0000917">
    <property type="term" value="P:division septum assembly"/>
    <property type="evidence" value="ECO:0007669"/>
    <property type="project" value="UniProtKB-KW"/>
</dbReference>
<dbReference type="EMBL" id="JACRTL010000003">
    <property type="protein sequence ID" value="MBC8610916.1"/>
    <property type="molecule type" value="Genomic_DNA"/>
</dbReference>
<sequence length="126" mass="14402">MNKVRVTILGKEYVLKTPEKEEYVVGLARTIDRTIREIMKADETLSITSACILASLDAFDAKTKMETDVDNLRFQLKDYINDAMQANNKADELEKRVEQLEDEKKDLENQLSLYTLKAKLDDAAEA</sequence>
<dbReference type="GO" id="GO:0000921">
    <property type="term" value="P:septin ring assembly"/>
    <property type="evidence" value="ECO:0007669"/>
    <property type="project" value="TreeGrafter"/>
</dbReference>
<keyword evidence="4 11" id="KW-0132">Cell division</keyword>
<keyword evidence="5" id="KW-0717">Septation</keyword>
<dbReference type="GO" id="GO:0005829">
    <property type="term" value="C:cytosol"/>
    <property type="evidence" value="ECO:0007669"/>
    <property type="project" value="TreeGrafter"/>
</dbReference>
<dbReference type="AlphaFoldDB" id="A0A8J6TRJ9"/>
<comment type="subcellular location">
    <subcellularLocation>
        <location evidence="1">Cytoplasm</location>
    </subcellularLocation>
</comment>